<dbReference type="GO" id="GO:0031956">
    <property type="term" value="F:medium-chain fatty acid-CoA ligase activity"/>
    <property type="evidence" value="ECO:0007669"/>
    <property type="project" value="TreeGrafter"/>
</dbReference>
<dbReference type="InterPro" id="IPR000873">
    <property type="entry name" value="AMP-dep_synth/lig_dom"/>
</dbReference>
<keyword evidence="6" id="KW-1185">Reference proteome</keyword>
<proteinExistence type="inferred from homology"/>
<dbReference type="InterPro" id="IPR045851">
    <property type="entry name" value="AMP-bd_C_sf"/>
</dbReference>
<dbReference type="Pfam" id="PF00501">
    <property type="entry name" value="AMP-binding"/>
    <property type="match status" value="1"/>
</dbReference>
<sequence>MVEATQTPPARLHWEGAAALPPAAREALLGPGAPFELGVEDVLGRPHTVFVRRPRTLRALLEDKTPAQLDLPFLVSVPTGRTWTYRDAMADMDAIALLLQQRYGVRPGDRIAIVAANHAEYALLMWAVVTIGAVVTGLNGWWTGPELRFGIALSSPVLVVGDARRLERIESSSVPAGVPVVRLDELHADAQQFLGRSPEPVDIAEDDPAVLLFTSGTTGRPKGAVLTHRNIVNFALVGRLSGAMAMATAPPPPAGWTPPQACSVVTGPLFHVSGIAPVLVTAAASPTKLVFPTPGRWDPVVLMELVQAHRATYLAGVPTQFWRLLRHPDVARYDLSTVTSTSTGGSAFPPELVRALHERFPRVRLGNGYGMTETVGLGARIGNDEFLDVPESVGPAQATVEIEVRRDDGSVAVEHEVGEVFLRSPSVFLGYWGDEAATAAALHENRWYRTGDFGRISGGLLFLESRRRDLIIRGGENVYPIEIENRLIEHPDVDDAAVIGVDHPDLGQEPKAFVVPRAGSGLTEAAVRAWCGQALAAFKVPATVEFRTALPYSDTGKLLKVRLEEEQAGR</sequence>
<evidence type="ECO:0000259" key="3">
    <source>
        <dbReference type="Pfam" id="PF00501"/>
    </source>
</evidence>
<dbReference type="PANTHER" id="PTHR43201:SF5">
    <property type="entry name" value="MEDIUM-CHAIN ACYL-COA LIGASE ACSF2, MITOCHONDRIAL"/>
    <property type="match status" value="1"/>
</dbReference>
<dbReference type="Gene3D" id="3.40.50.980">
    <property type="match status" value="2"/>
</dbReference>
<gene>
    <name evidence="5" type="ORF">SAMN05660991_02019</name>
</gene>
<protein>
    <submittedName>
        <fullName evidence="5">Acyl-CoA synthetase (AMP-forming)/AMP-acid ligase II</fullName>
    </submittedName>
</protein>
<feature type="domain" description="AMP-binding enzyme C-terminal" evidence="4">
    <location>
        <begin position="482"/>
        <end position="557"/>
    </location>
</feature>
<name>A0A1H8T2X5_9ACTN</name>
<organism evidence="5 6">
    <name type="scientific">Trujillonella endophytica</name>
    <dbReference type="NCBI Taxonomy" id="673521"/>
    <lineage>
        <taxon>Bacteria</taxon>
        <taxon>Bacillati</taxon>
        <taxon>Actinomycetota</taxon>
        <taxon>Actinomycetes</taxon>
        <taxon>Geodermatophilales</taxon>
        <taxon>Geodermatophilaceae</taxon>
        <taxon>Trujillonella</taxon>
    </lineage>
</organism>
<dbReference type="Pfam" id="PF13193">
    <property type="entry name" value="AMP-binding_C"/>
    <property type="match status" value="1"/>
</dbReference>
<evidence type="ECO:0000313" key="6">
    <source>
        <dbReference type="Proteomes" id="UP000198960"/>
    </source>
</evidence>
<dbReference type="RefSeq" id="WP_211435586.1">
    <property type="nucleotide sequence ID" value="NZ_FOEE01000005.1"/>
</dbReference>
<dbReference type="Gene3D" id="3.30.300.30">
    <property type="match status" value="1"/>
</dbReference>
<dbReference type="Proteomes" id="UP000198960">
    <property type="component" value="Unassembled WGS sequence"/>
</dbReference>
<dbReference type="EMBL" id="FOEE01000005">
    <property type="protein sequence ID" value="SEO85145.1"/>
    <property type="molecule type" value="Genomic_DNA"/>
</dbReference>
<dbReference type="PANTHER" id="PTHR43201">
    <property type="entry name" value="ACYL-COA SYNTHETASE"/>
    <property type="match status" value="1"/>
</dbReference>
<reference evidence="6" key="1">
    <citation type="submission" date="2016-10" db="EMBL/GenBank/DDBJ databases">
        <authorList>
            <person name="Varghese N."/>
            <person name="Submissions S."/>
        </authorList>
    </citation>
    <scope>NUCLEOTIDE SEQUENCE [LARGE SCALE GENOMIC DNA]</scope>
    <source>
        <strain evidence="6">DSM 45413</strain>
    </source>
</reference>
<evidence type="ECO:0000259" key="4">
    <source>
        <dbReference type="Pfam" id="PF13193"/>
    </source>
</evidence>
<dbReference type="STRING" id="673521.SAMN05660991_02019"/>
<dbReference type="SUPFAM" id="SSF56801">
    <property type="entry name" value="Acetyl-CoA synthetase-like"/>
    <property type="match status" value="1"/>
</dbReference>
<evidence type="ECO:0000256" key="2">
    <source>
        <dbReference type="ARBA" id="ARBA00022598"/>
    </source>
</evidence>
<evidence type="ECO:0000313" key="5">
    <source>
        <dbReference type="EMBL" id="SEO85145.1"/>
    </source>
</evidence>
<keyword evidence="2 5" id="KW-0436">Ligase</keyword>
<dbReference type="Gene3D" id="2.30.38.10">
    <property type="entry name" value="Luciferase, Domain 3"/>
    <property type="match status" value="1"/>
</dbReference>
<evidence type="ECO:0000256" key="1">
    <source>
        <dbReference type="ARBA" id="ARBA00006432"/>
    </source>
</evidence>
<dbReference type="GO" id="GO:0006631">
    <property type="term" value="P:fatty acid metabolic process"/>
    <property type="evidence" value="ECO:0007669"/>
    <property type="project" value="TreeGrafter"/>
</dbReference>
<dbReference type="AlphaFoldDB" id="A0A1H8T2X5"/>
<comment type="similarity">
    <text evidence="1">Belongs to the ATP-dependent AMP-binding enzyme family.</text>
</comment>
<feature type="domain" description="AMP-dependent synthetase/ligase" evidence="3">
    <location>
        <begin position="68"/>
        <end position="432"/>
    </location>
</feature>
<dbReference type="InterPro" id="IPR020845">
    <property type="entry name" value="AMP-binding_CS"/>
</dbReference>
<dbReference type="PROSITE" id="PS00455">
    <property type="entry name" value="AMP_BINDING"/>
    <property type="match status" value="1"/>
</dbReference>
<accession>A0A1H8T2X5</accession>
<dbReference type="InterPro" id="IPR025110">
    <property type="entry name" value="AMP-bd_C"/>
</dbReference>